<sequence length="337" mass="36636">MKPLPCIRLLSCALAIALAGCSGHVLEFRNAEVVNGKIYKSGANEPFSGKVSNVPLAQIWARLQGRSDLLATANNILGTAIDLSPLCDAHIEDGLLNGKTDCKQPNSSHLVMQLNFSQGLLDGEVKTFTPDNSDQPVINATFAKGAIDGKLEVFSPQTHKLIYRVNREHGILVGTEENFDANTGNLTGRAQFENGKYQGEIIRYAPDGKRVIYRAMSVNGLKDGIEESFSAETGKPTLHAEWANGALNGTYQTWKDNGVLDIDATYQNGSEVKYSTADDRERAKETAQSSDTLSACQEAWVAAFRKSSPDGDFALINHDQLAEWEQQCKQGKSPANT</sequence>
<keyword evidence="3" id="KW-1185">Reference proteome</keyword>
<evidence type="ECO:0000313" key="2">
    <source>
        <dbReference type="EMBL" id="POZ63859.1"/>
    </source>
</evidence>
<dbReference type="SUPFAM" id="SSF82185">
    <property type="entry name" value="Histone H3 K4-specific methyltransferase SET7/9 N-terminal domain"/>
    <property type="match status" value="1"/>
</dbReference>
<dbReference type="EMBL" id="PQWB01000006">
    <property type="protein sequence ID" value="POZ63859.1"/>
    <property type="molecule type" value="Genomic_DNA"/>
</dbReference>
<feature type="chain" id="PRO_5015391917" description="Toxin-antitoxin system YwqK family antitoxin" evidence="1">
    <location>
        <begin position="28"/>
        <end position="337"/>
    </location>
</feature>
<gene>
    <name evidence="2" type="ORF">C2I19_01015</name>
</gene>
<dbReference type="AlphaFoldDB" id="A0A2S5DLF3"/>
<evidence type="ECO:0008006" key="4">
    <source>
        <dbReference type="Google" id="ProtNLM"/>
    </source>
</evidence>
<proteinExistence type="predicted"/>
<organism evidence="2 3">
    <name type="scientific">Chromobacterium alticapitis</name>
    <dbReference type="NCBI Taxonomy" id="2073169"/>
    <lineage>
        <taxon>Bacteria</taxon>
        <taxon>Pseudomonadati</taxon>
        <taxon>Pseudomonadota</taxon>
        <taxon>Betaproteobacteria</taxon>
        <taxon>Neisseriales</taxon>
        <taxon>Chromobacteriaceae</taxon>
        <taxon>Chromobacterium</taxon>
    </lineage>
</organism>
<dbReference type="Gene3D" id="2.20.110.10">
    <property type="entry name" value="Histone H3 K4-specific methyltransferase SET7/9 N-terminal domain"/>
    <property type="match status" value="1"/>
</dbReference>
<keyword evidence="1" id="KW-0732">Signal</keyword>
<evidence type="ECO:0000256" key="1">
    <source>
        <dbReference type="SAM" id="SignalP"/>
    </source>
</evidence>
<protein>
    <recommendedName>
        <fullName evidence="4">Toxin-antitoxin system YwqK family antitoxin</fullName>
    </recommendedName>
</protein>
<dbReference type="RefSeq" id="WP_103900870.1">
    <property type="nucleotide sequence ID" value="NZ_PQWB01000006.1"/>
</dbReference>
<evidence type="ECO:0000313" key="3">
    <source>
        <dbReference type="Proteomes" id="UP000237082"/>
    </source>
</evidence>
<dbReference type="OrthoDB" id="5941127at2"/>
<reference evidence="3" key="1">
    <citation type="submission" date="2018-02" db="EMBL/GenBank/DDBJ databases">
        <authorList>
            <person name="O'Hara-Hanley K."/>
            <person name="Soby S."/>
        </authorList>
    </citation>
    <scope>NUCLEOTIDE SEQUENCE [LARGE SCALE GENOMIC DNA]</scope>
    <source>
        <strain evidence="3">MWU14-2602</strain>
    </source>
</reference>
<feature type="signal peptide" evidence="1">
    <location>
        <begin position="1"/>
        <end position="27"/>
    </location>
</feature>
<dbReference type="PROSITE" id="PS51257">
    <property type="entry name" value="PROKAR_LIPOPROTEIN"/>
    <property type="match status" value="1"/>
</dbReference>
<name>A0A2S5DLF3_9NEIS</name>
<accession>A0A2S5DLF3</accession>
<comment type="caution">
    <text evidence="2">The sequence shown here is derived from an EMBL/GenBank/DDBJ whole genome shotgun (WGS) entry which is preliminary data.</text>
</comment>
<dbReference type="Proteomes" id="UP000237082">
    <property type="component" value="Unassembled WGS sequence"/>
</dbReference>